<dbReference type="EMBL" id="CM042009">
    <property type="protein sequence ID" value="KAI3788253.1"/>
    <property type="molecule type" value="Genomic_DNA"/>
</dbReference>
<gene>
    <name evidence="1" type="ORF">L2E82_01013</name>
</gene>
<sequence>MTHSQATAVSDSSTPDSATKSQIAVTHDAHIRHQTSTTLIGEDWLDVSSEVKERRQRSVGVTGRDFIKCFKVGDVDRSHRPICRSIPPVEVEKASFEEFDRPQMGGEKHGGDVDERRLINTLNIRVS</sequence>
<name>A0ACB9GYU5_CICIN</name>
<dbReference type="Proteomes" id="UP001055811">
    <property type="component" value="Linkage Group LG01"/>
</dbReference>
<comment type="caution">
    <text evidence="1">The sequence shown here is derived from an EMBL/GenBank/DDBJ whole genome shotgun (WGS) entry which is preliminary data.</text>
</comment>
<evidence type="ECO:0000313" key="2">
    <source>
        <dbReference type="Proteomes" id="UP001055811"/>
    </source>
</evidence>
<evidence type="ECO:0000313" key="1">
    <source>
        <dbReference type="EMBL" id="KAI3788253.1"/>
    </source>
</evidence>
<reference evidence="1 2" key="2">
    <citation type="journal article" date="2022" name="Mol. Ecol. Resour.">
        <title>The genomes of chicory, endive, great burdock and yacon provide insights into Asteraceae paleo-polyploidization history and plant inulin production.</title>
        <authorList>
            <person name="Fan W."/>
            <person name="Wang S."/>
            <person name="Wang H."/>
            <person name="Wang A."/>
            <person name="Jiang F."/>
            <person name="Liu H."/>
            <person name="Zhao H."/>
            <person name="Xu D."/>
            <person name="Zhang Y."/>
        </authorList>
    </citation>
    <scope>NUCLEOTIDE SEQUENCE [LARGE SCALE GENOMIC DNA]</scope>
    <source>
        <strain evidence="2">cv. Punajuju</strain>
        <tissue evidence="1">Leaves</tissue>
    </source>
</reference>
<proteinExistence type="predicted"/>
<accession>A0ACB9GYU5</accession>
<protein>
    <submittedName>
        <fullName evidence="1">Uncharacterized protein</fullName>
    </submittedName>
</protein>
<keyword evidence="2" id="KW-1185">Reference proteome</keyword>
<reference evidence="2" key="1">
    <citation type="journal article" date="2022" name="Mol. Ecol. Resour.">
        <title>The genomes of chicory, endive, great burdock and yacon provide insights into Asteraceae palaeo-polyploidization history and plant inulin production.</title>
        <authorList>
            <person name="Fan W."/>
            <person name="Wang S."/>
            <person name="Wang H."/>
            <person name="Wang A."/>
            <person name="Jiang F."/>
            <person name="Liu H."/>
            <person name="Zhao H."/>
            <person name="Xu D."/>
            <person name="Zhang Y."/>
        </authorList>
    </citation>
    <scope>NUCLEOTIDE SEQUENCE [LARGE SCALE GENOMIC DNA]</scope>
    <source>
        <strain evidence="2">cv. Punajuju</strain>
    </source>
</reference>
<organism evidence="1 2">
    <name type="scientific">Cichorium intybus</name>
    <name type="common">Chicory</name>
    <dbReference type="NCBI Taxonomy" id="13427"/>
    <lineage>
        <taxon>Eukaryota</taxon>
        <taxon>Viridiplantae</taxon>
        <taxon>Streptophyta</taxon>
        <taxon>Embryophyta</taxon>
        <taxon>Tracheophyta</taxon>
        <taxon>Spermatophyta</taxon>
        <taxon>Magnoliopsida</taxon>
        <taxon>eudicotyledons</taxon>
        <taxon>Gunneridae</taxon>
        <taxon>Pentapetalae</taxon>
        <taxon>asterids</taxon>
        <taxon>campanulids</taxon>
        <taxon>Asterales</taxon>
        <taxon>Asteraceae</taxon>
        <taxon>Cichorioideae</taxon>
        <taxon>Cichorieae</taxon>
        <taxon>Cichoriinae</taxon>
        <taxon>Cichorium</taxon>
    </lineage>
</organism>